<evidence type="ECO:0000256" key="5">
    <source>
        <dbReference type="ARBA" id="ARBA00023204"/>
    </source>
</evidence>
<dbReference type="InterPro" id="IPR036217">
    <property type="entry name" value="MethylDNA_cys_MeTrfase_DNAb"/>
</dbReference>
<dbReference type="GO" id="GO:0006281">
    <property type="term" value="P:DNA repair"/>
    <property type="evidence" value="ECO:0007669"/>
    <property type="project" value="UniProtKB-KW"/>
</dbReference>
<dbReference type="CDD" id="cd06445">
    <property type="entry name" value="ATase"/>
    <property type="match status" value="1"/>
</dbReference>
<evidence type="ECO:0000313" key="8">
    <source>
        <dbReference type="EMBL" id="MBB5353735.1"/>
    </source>
</evidence>
<dbReference type="Pfam" id="PF01035">
    <property type="entry name" value="DNA_binding_1"/>
    <property type="match status" value="1"/>
</dbReference>
<dbReference type="InterPro" id="IPR001497">
    <property type="entry name" value="MethylDNA_cys_MeTrfase_AS"/>
</dbReference>
<evidence type="ECO:0000256" key="6">
    <source>
        <dbReference type="ARBA" id="ARBA00049348"/>
    </source>
</evidence>
<evidence type="ECO:0000256" key="1">
    <source>
        <dbReference type="ARBA" id="ARBA00001286"/>
    </source>
</evidence>
<name>A0A840V6T5_9BACT</name>
<dbReference type="EC" id="2.1.1.63" evidence="8"/>
<dbReference type="InterPro" id="IPR036388">
    <property type="entry name" value="WH-like_DNA-bd_sf"/>
</dbReference>
<protein>
    <submittedName>
        <fullName evidence="8">Methylated-DNA-[protein]-cysteine S-methyltransferase</fullName>
        <ecNumber evidence="8">2.1.1.63</ecNumber>
    </submittedName>
</protein>
<gene>
    <name evidence="8" type="ORF">HNR46_003996</name>
</gene>
<dbReference type="Gene3D" id="1.10.10.10">
    <property type="entry name" value="Winged helix-like DNA-binding domain superfamily/Winged helix DNA-binding domain"/>
    <property type="match status" value="1"/>
</dbReference>
<dbReference type="PANTHER" id="PTHR10815">
    <property type="entry name" value="METHYLATED-DNA--PROTEIN-CYSTEINE METHYLTRANSFERASE"/>
    <property type="match status" value="1"/>
</dbReference>
<evidence type="ECO:0000256" key="2">
    <source>
        <dbReference type="ARBA" id="ARBA00022603"/>
    </source>
</evidence>
<keyword evidence="4" id="KW-0227">DNA damage</keyword>
<dbReference type="GO" id="GO:0032259">
    <property type="term" value="P:methylation"/>
    <property type="evidence" value="ECO:0007669"/>
    <property type="project" value="UniProtKB-KW"/>
</dbReference>
<keyword evidence="9" id="KW-1185">Reference proteome</keyword>
<evidence type="ECO:0000256" key="4">
    <source>
        <dbReference type="ARBA" id="ARBA00022763"/>
    </source>
</evidence>
<sequence length="123" mass="13572">MPGDKLSLFAQSVYDALVEIPRGKVVTYRELARHLGCRSAQAVGQALKRNPWAPRVPCHRVVRVDGSLGGYQGATEGKPLQRKRRLLVEEEVEFLADGRVDLRCAGWEWPVTGSSAAGEFNDP</sequence>
<reference evidence="8 9" key="1">
    <citation type="submission" date="2020-08" db="EMBL/GenBank/DDBJ databases">
        <title>Genomic Encyclopedia of Type Strains, Phase IV (KMG-IV): sequencing the most valuable type-strain genomes for metagenomic binning, comparative biology and taxonomic classification.</title>
        <authorList>
            <person name="Goeker M."/>
        </authorList>
    </citation>
    <scope>NUCLEOTIDE SEQUENCE [LARGE SCALE GENOMIC DNA]</scope>
    <source>
        <strain evidence="8 9">YC6886</strain>
    </source>
</reference>
<comment type="catalytic activity">
    <reaction evidence="6">
        <text>a 6-O-methyl-2'-deoxyguanosine in DNA + L-cysteinyl-[protein] = S-methyl-L-cysteinyl-[protein] + a 2'-deoxyguanosine in DNA</text>
        <dbReference type="Rhea" id="RHEA:24000"/>
        <dbReference type="Rhea" id="RHEA-COMP:10131"/>
        <dbReference type="Rhea" id="RHEA-COMP:10132"/>
        <dbReference type="Rhea" id="RHEA-COMP:11367"/>
        <dbReference type="Rhea" id="RHEA-COMP:11368"/>
        <dbReference type="ChEBI" id="CHEBI:29950"/>
        <dbReference type="ChEBI" id="CHEBI:82612"/>
        <dbReference type="ChEBI" id="CHEBI:85445"/>
        <dbReference type="ChEBI" id="CHEBI:85448"/>
        <dbReference type="EC" id="2.1.1.63"/>
    </reaction>
</comment>
<feature type="domain" description="Methylated-DNA-[protein]-cysteine S-methyltransferase DNA binding" evidence="7">
    <location>
        <begin position="9"/>
        <end position="92"/>
    </location>
</feature>
<dbReference type="RefSeq" id="WP_184022037.1">
    <property type="nucleotide sequence ID" value="NZ_JACHFD010000033.1"/>
</dbReference>
<dbReference type="AlphaFoldDB" id="A0A840V6T5"/>
<dbReference type="Proteomes" id="UP000557717">
    <property type="component" value="Unassembled WGS sequence"/>
</dbReference>
<proteinExistence type="predicted"/>
<evidence type="ECO:0000256" key="3">
    <source>
        <dbReference type="ARBA" id="ARBA00022679"/>
    </source>
</evidence>
<keyword evidence="3 8" id="KW-0808">Transferase</keyword>
<dbReference type="SUPFAM" id="SSF46767">
    <property type="entry name" value="Methylated DNA-protein cysteine methyltransferase, C-terminal domain"/>
    <property type="match status" value="1"/>
</dbReference>
<organism evidence="8 9">
    <name type="scientific">Haloferula luteola</name>
    <dbReference type="NCBI Taxonomy" id="595692"/>
    <lineage>
        <taxon>Bacteria</taxon>
        <taxon>Pseudomonadati</taxon>
        <taxon>Verrucomicrobiota</taxon>
        <taxon>Verrucomicrobiia</taxon>
        <taxon>Verrucomicrobiales</taxon>
        <taxon>Verrucomicrobiaceae</taxon>
        <taxon>Haloferula</taxon>
    </lineage>
</organism>
<dbReference type="GO" id="GO:0003908">
    <property type="term" value="F:methylated-DNA-[protein]-cysteine S-methyltransferase activity"/>
    <property type="evidence" value="ECO:0007669"/>
    <property type="project" value="UniProtKB-EC"/>
</dbReference>
<evidence type="ECO:0000259" key="7">
    <source>
        <dbReference type="Pfam" id="PF01035"/>
    </source>
</evidence>
<dbReference type="PROSITE" id="PS00374">
    <property type="entry name" value="MGMT"/>
    <property type="match status" value="1"/>
</dbReference>
<dbReference type="EMBL" id="JACHFD010000033">
    <property type="protein sequence ID" value="MBB5353735.1"/>
    <property type="molecule type" value="Genomic_DNA"/>
</dbReference>
<dbReference type="InterPro" id="IPR014048">
    <property type="entry name" value="MethylDNA_cys_MeTrfase_DNA-bd"/>
</dbReference>
<accession>A0A840V6T5</accession>
<keyword evidence="5" id="KW-0234">DNA repair</keyword>
<dbReference type="NCBIfam" id="TIGR00589">
    <property type="entry name" value="ogt"/>
    <property type="match status" value="1"/>
</dbReference>
<comment type="catalytic activity">
    <reaction evidence="1">
        <text>a 4-O-methyl-thymidine in DNA + L-cysteinyl-[protein] = a thymidine in DNA + S-methyl-L-cysteinyl-[protein]</text>
        <dbReference type="Rhea" id="RHEA:53428"/>
        <dbReference type="Rhea" id="RHEA-COMP:10131"/>
        <dbReference type="Rhea" id="RHEA-COMP:10132"/>
        <dbReference type="Rhea" id="RHEA-COMP:13555"/>
        <dbReference type="Rhea" id="RHEA-COMP:13556"/>
        <dbReference type="ChEBI" id="CHEBI:29950"/>
        <dbReference type="ChEBI" id="CHEBI:82612"/>
        <dbReference type="ChEBI" id="CHEBI:137386"/>
        <dbReference type="ChEBI" id="CHEBI:137387"/>
        <dbReference type="EC" id="2.1.1.63"/>
    </reaction>
</comment>
<comment type="caution">
    <text evidence="8">The sequence shown here is derived from an EMBL/GenBank/DDBJ whole genome shotgun (WGS) entry which is preliminary data.</text>
</comment>
<evidence type="ECO:0000313" key="9">
    <source>
        <dbReference type="Proteomes" id="UP000557717"/>
    </source>
</evidence>
<keyword evidence="2 8" id="KW-0489">Methyltransferase</keyword>
<dbReference type="PANTHER" id="PTHR10815:SF13">
    <property type="entry name" value="METHYLATED-DNA--PROTEIN-CYSTEINE METHYLTRANSFERASE"/>
    <property type="match status" value="1"/>
</dbReference>